<dbReference type="PANTHER" id="PTHR32268:SF11">
    <property type="entry name" value="HOMOSERINE O-ACETYLTRANSFERASE"/>
    <property type="match status" value="1"/>
</dbReference>
<dbReference type="GO" id="GO:0004414">
    <property type="term" value="F:homoserine O-acetyltransferase activity"/>
    <property type="evidence" value="ECO:0007669"/>
    <property type="project" value="TreeGrafter"/>
</dbReference>
<dbReference type="InterPro" id="IPR029058">
    <property type="entry name" value="AB_hydrolase_fold"/>
</dbReference>
<dbReference type="InterPro" id="IPR000073">
    <property type="entry name" value="AB_hydrolase_1"/>
</dbReference>
<reference evidence="1 2" key="1">
    <citation type="submission" date="2017-12" db="EMBL/GenBank/DDBJ databases">
        <title>Kangiella profundi FT102 completed genome.</title>
        <authorList>
            <person name="Xu J."/>
            <person name="Wang J."/>
            <person name="Lu Y."/>
        </authorList>
    </citation>
    <scope>NUCLEOTIDE SEQUENCE [LARGE SCALE GENOMIC DNA]</scope>
    <source>
        <strain evidence="1 2">FT102</strain>
    </source>
</reference>
<dbReference type="OrthoDB" id="9800754at2"/>
<keyword evidence="2" id="KW-1185">Reference proteome</keyword>
<dbReference type="SUPFAM" id="SSF53474">
    <property type="entry name" value="alpha/beta-Hydrolases"/>
    <property type="match status" value="1"/>
</dbReference>
<dbReference type="NCBIfam" id="NF006449">
    <property type="entry name" value="PRK08775.1"/>
    <property type="match status" value="1"/>
</dbReference>
<organism evidence="1 2">
    <name type="scientific">Kangiella profundi</name>
    <dbReference type="NCBI Taxonomy" id="1561924"/>
    <lineage>
        <taxon>Bacteria</taxon>
        <taxon>Pseudomonadati</taxon>
        <taxon>Pseudomonadota</taxon>
        <taxon>Gammaproteobacteria</taxon>
        <taxon>Kangiellales</taxon>
        <taxon>Kangiellaceae</taxon>
        <taxon>Kangiella</taxon>
    </lineage>
</organism>
<name>A0A2K9ADY9_9GAMM</name>
<dbReference type="PANTHER" id="PTHR32268">
    <property type="entry name" value="HOMOSERINE O-ACETYLTRANSFERASE"/>
    <property type="match status" value="1"/>
</dbReference>
<dbReference type="EMBL" id="CP025120">
    <property type="protein sequence ID" value="AUD78606.1"/>
    <property type="molecule type" value="Genomic_DNA"/>
</dbReference>
<dbReference type="Proteomes" id="UP000232693">
    <property type="component" value="Chromosome"/>
</dbReference>
<dbReference type="Pfam" id="PF00561">
    <property type="entry name" value="Abhydrolase_1"/>
    <property type="match status" value="1"/>
</dbReference>
<dbReference type="AlphaFoldDB" id="A0A2K9ADY9"/>
<accession>A0A2K9ADY9</accession>
<dbReference type="PIRSF" id="PIRSF000443">
    <property type="entry name" value="Homoser_Ac_trans"/>
    <property type="match status" value="1"/>
</dbReference>
<dbReference type="GO" id="GO:0009092">
    <property type="term" value="P:homoserine metabolic process"/>
    <property type="evidence" value="ECO:0007669"/>
    <property type="project" value="TreeGrafter"/>
</dbReference>
<dbReference type="GO" id="GO:0009086">
    <property type="term" value="P:methionine biosynthetic process"/>
    <property type="evidence" value="ECO:0007669"/>
    <property type="project" value="TreeGrafter"/>
</dbReference>
<dbReference type="InterPro" id="IPR008220">
    <property type="entry name" value="HAT_MetX-like"/>
</dbReference>
<proteinExistence type="predicted"/>
<keyword evidence="1" id="KW-0808">Transferase</keyword>
<gene>
    <name evidence="1" type="ORF">CW740_04790</name>
</gene>
<sequence length="339" mass="37890">MTNQAVEQKNITSEERWNPLSNSLEAGAGFIEAGTVSIEHLDLLHGGNLSDISVHYNRYGANDRPALVVLGGISSSRDIHEWWADLFGHRKPLDLEQFQVIGVDYIVNNDQQRPSLISSFDQARVISEVLANLDIKHLEAIIGSSYGGMVALAFAHLFPQKLHKLVCIAAAHTNTQTSIAQRQIQQQILQLGVSSGKSQEAVSIARQLGFISYRSQQELESRFNSNRIIEQQNFSNELINYLKYQGDKFAAKFDIERYRCLSQSIDLHKVDPKGVVTDALFIGIDSDQLVPADLIKETANLCSGQSQFKKINSYFGHDGFLLEASQLTESITPFLRNKR</sequence>
<dbReference type="Gene3D" id="3.40.50.1820">
    <property type="entry name" value="alpha/beta hydrolase"/>
    <property type="match status" value="1"/>
</dbReference>
<protein>
    <submittedName>
        <fullName evidence="1">Homoserine acetyltransferase</fullName>
    </submittedName>
</protein>
<evidence type="ECO:0000313" key="2">
    <source>
        <dbReference type="Proteomes" id="UP000232693"/>
    </source>
</evidence>
<dbReference type="KEGG" id="kpd:CW740_04790"/>
<evidence type="ECO:0000313" key="1">
    <source>
        <dbReference type="EMBL" id="AUD78606.1"/>
    </source>
</evidence>